<dbReference type="InterPro" id="IPR013422">
    <property type="entry name" value="CRISPR-assoc_prot_Cas5_N"/>
</dbReference>
<dbReference type="EMBL" id="AJTZ01000005">
    <property type="protein sequence ID" value="EJN94198.1"/>
    <property type="molecule type" value="Genomic_DNA"/>
</dbReference>
<dbReference type="InterPro" id="IPR010147">
    <property type="entry name" value="CRISPR-assoc_prot_CasD"/>
</dbReference>
<evidence type="ECO:0000256" key="1">
    <source>
        <dbReference type="ARBA" id="ARBA00023118"/>
    </source>
</evidence>
<dbReference type="InterPro" id="IPR021124">
    <property type="entry name" value="CRISPR-assoc_prot_Cas5"/>
</dbReference>
<gene>
    <name evidence="2" type="ORF">SRA_06671</name>
</gene>
<name>A0ABN0GV37_STRRT</name>
<reference evidence="2 3" key="1">
    <citation type="submission" date="2009-12" db="EMBL/GenBank/DDBJ databases">
        <authorList>
            <person name="Lefebure T."/>
            <person name="Cornejo O.E."/>
            <person name="Pavinski Bitar P.D."/>
            <person name="Lang P."/>
            <person name="Stanhope M.J."/>
        </authorList>
    </citation>
    <scope>NUCLEOTIDE SEQUENCE [LARGE SCALE GENOMIC DNA]</scope>
    <source>
        <strain evidence="2 3">FA-1</strain>
    </source>
</reference>
<comment type="caution">
    <text evidence="2">The sequence shown here is derived from an EMBL/GenBank/DDBJ whole genome shotgun (WGS) entry which is preliminary data.</text>
</comment>
<evidence type="ECO:0008006" key="4">
    <source>
        <dbReference type="Google" id="ProtNLM"/>
    </source>
</evidence>
<proteinExistence type="predicted"/>
<dbReference type="Proteomes" id="UP000007815">
    <property type="component" value="Unassembled WGS sequence"/>
</dbReference>
<evidence type="ECO:0000313" key="2">
    <source>
        <dbReference type="EMBL" id="EJN94198.1"/>
    </source>
</evidence>
<dbReference type="Gene3D" id="3.30.70.2660">
    <property type="match status" value="1"/>
</dbReference>
<dbReference type="CDD" id="cd09756">
    <property type="entry name" value="Cas5_I-E"/>
    <property type="match status" value="1"/>
</dbReference>
<keyword evidence="1" id="KW-0051">Antiviral defense</keyword>
<dbReference type="Pfam" id="PF09704">
    <property type="entry name" value="Cas_Cas5d"/>
    <property type="match status" value="1"/>
</dbReference>
<accession>A0ABN0GV37</accession>
<dbReference type="RefSeq" id="WP_003088898.1">
    <property type="nucleotide sequence ID" value="NZ_AJTZ01000005.1"/>
</dbReference>
<sequence>MKTILLKFSGPLQAWGTRSHFETRHTDFYPSKSAVIGLIAACLGHRRDEDEKIKQLNEIDFAVRVDQQGNLMRDFHIAQKYKTSGEFERSYVTNRYYLEDAIFVVAISHADDEFMTTIEKGLRNLYFQPFMGRRSCPVPADFVLGTGSENVVNTLHTLEWQADEWYMKKHSGEAGFSLEIYMDSHLTKNNHYQLRQDRVVSFSQKERRFGFRYESRMIVPVQNPFYKKNTDHNVFDFIGEE</sequence>
<keyword evidence="3" id="KW-1185">Reference proteome</keyword>
<dbReference type="NCBIfam" id="TIGR02593">
    <property type="entry name" value="CRISPR_cas5"/>
    <property type="match status" value="1"/>
</dbReference>
<organism evidence="2 3">
    <name type="scientific">Streptococcus ratti FA-1 = DSM 20564</name>
    <dbReference type="NCBI Taxonomy" id="699248"/>
    <lineage>
        <taxon>Bacteria</taxon>
        <taxon>Bacillati</taxon>
        <taxon>Bacillota</taxon>
        <taxon>Bacilli</taxon>
        <taxon>Lactobacillales</taxon>
        <taxon>Streptococcaceae</taxon>
        <taxon>Streptococcus</taxon>
    </lineage>
</organism>
<protein>
    <recommendedName>
        <fullName evidence="4">Type I-E CRISPR-associated protein Cas5/CasD</fullName>
    </recommendedName>
</protein>
<evidence type="ECO:0000313" key="3">
    <source>
        <dbReference type="Proteomes" id="UP000007815"/>
    </source>
</evidence>
<dbReference type="NCBIfam" id="TIGR01868">
    <property type="entry name" value="casD_Cas5e"/>
    <property type="match status" value="1"/>
</dbReference>